<evidence type="ECO:0000313" key="2">
    <source>
        <dbReference type="Proteomes" id="UP000263753"/>
    </source>
</evidence>
<protein>
    <submittedName>
        <fullName evidence="1">Uncharacterized protein</fullName>
    </submittedName>
</protein>
<sequence>MTDQNEILERLGEDELFEIAEYGIQVRIDLRLEGTVNDDPQFLYDALVAIEDMNAEQLKACIRENSSKYQQEK</sequence>
<dbReference type="Proteomes" id="UP000263753">
    <property type="component" value="Chromosome"/>
</dbReference>
<evidence type="ECO:0000313" key="1">
    <source>
        <dbReference type="EMBL" id="AXY56580.1"/>
    </source>
</evidence>
<proteinExistence type="predicted"/>
<dbReference type="EMBL" id="CP032134">
    <property type="protein sequence ID" value="AXY56580.1"/>
    <property type="molecule type" value="Genomic_DNA"/>
</dbReference>
<organism evidence="1 2">
    <name type="scientific">Acinetobacter chinensis</name>
    <dbReference type="NCBI Taxonomy" id="2004650"/>
    <lineage>
        <taxon>Bacteria</taxon>
        <taxon>Pseudomonadati</taxon>
        <taxon>Pseudomonadota</taxon>
        <taxon>Gammaproteobacteria</taxon>
        <taxon>Moraxellales</taxon>
        <taxon>Moraxellaceae</taxon>
        <taxon>Acinetobacter</taxon>
    </lineage>
</organism>
<gene>
    <name evidence="1" type="ORF">CDG60_08380</name>
</gene>
<dbReference type="AlphaFoldDB" id="A0A3B7LUP0"/>
<dbReference type="RefSeq" id="WP_087511673.1">
    <property type="nucleotide sequence ID" value="NZ_CP032134.1"/>
</dbReference>
<reference evidence="2" key="1">
    <citation type="submission" date="2018-09" db="EMBL/GenBank/DDBJ databases">
        <title>The complete genome of Acinetobacter sp. strain WCHAc010005.</title>
        <authorList>
            <person name="Hu Y."/>
            <person name="Long H."/>
            <person name="Feng Y."/>
            <person name="Zong Z."/>
        </authorList>
    </citation>
    <scope>NUCLEOTIDE SEQUENCE [LARGE SCALE GENOMIC DNA]</scope>
    <source>
        <strain evidence="2">WCHAc010005</strain>
    </source>
</reference>
<accession>A0A3B7LUP0</accession>
<dbReference type="KEGG" id="achi:CDG60_08380"/>
<name>A0A3B7LUP0_9GAMM</name>